<dbReference type="Pfam" id="PF07905">
    <property type="entry name" value="PucR"/>
    <property type="match status" value="1"/>
</dbReference>
<dbReference type="PANTHER" id="PTHR33744:SF1">
    <property type="entry name" value="DNA-BINDING TRANSCRIPTIONAL ACTIVATOR ADER"/>
    <property type="match status" value="1"/>
</dbReference>
<dbReference type="InterPro" id="IPR025736">
    <property type="entry name" value="PucR_C-HTH_dom"/>
</dbReference>
<dbReference type="AlphaFoldDB" id="A0A1H9T7W7"/>
<dbReference type="InterPro" id="IPR012914">
    <property type="entry name" value="PucR_dom"/>
</dbReference>
<evidence type="ECO:0000259" key="4">
    <source>
        <dbReference type="Pfam" id="PF17853"/>
    </source>
</evidence>
<evidence type="ECO:0000313" key="6">
    <source>
        <dbReference type="Proteomes" id="UP000199318"/>
    </source>
</evidence>
<reference evidence="6" key="1">
    <citation type="submission" date="2016-10" db="EMBL/GenBank/DDBJ databases">
        <authorList>
            <person name="de Groot N.N."/>
        </authorList>
    </citation>
    <scope>NUCLEOTIDE SEQUENCE [LARGE SCALE GENOMIC DNA]</scope>
    <source>
        <strain evidence="6">10nlg</strain>
    </source>
</reference>
<feature type="domain" description="CdaR GGDEF-like" evidence="4">
    <location>
        <begin position="292"/>
        <end position="422"/>
    </location>
</feature>
<feature type="domain" description="PucR C-terminal helix-turn-helix" evidence="3">
    <location>
        <begin position="475"/>
        <end position="532"/>
    </location>
</feature>
<keyword evidence="6" id="KW-1185">Reference proteome</keyword>
<evidence type="ECO:0000313" key="5">
    <source>
        <dbReference type="EMBL" id="SER93187.1"/>
    </source>
</evidence>
<dbReference type="Gene3D" id="1.10.10.2840">
    <property type="entry name" value="PucR C-terminal helix-turn-helix domain"/>
    <property type="match status" value="1"/>
</dbReference>
<dbReference type="EMBL" id="FOGV01000009">
    <property type="protein sequence ID" value="SER93187.1"/>
    <property type="molecule type" value="Genomic_DNA"/>
</dbReference>
<sequence length="539" mass="61094">MKIDDAVTLPVFQGAQFVAGKSGAGNEIGNITMMDAPDITSYLKTNDFLVTTAYHFSERPEQIQQLILDMAKKNCAALGLKTGPYLPDIPPDVLTKADQLSLPLIAIPADTSLGDIVNSTLREMLNAKTDELKTAINMQQDFSQHILHGQGLEKLLDHLAKVIQAPVMLLDPFGNTLAKTARAHVTEEASASFRSLGNDQLRSPSAPFIVHSNRMTQETFSCFNIPSFEQKPHVLIVCDELNVDIHSFSILIIEQATHVISFELLKNLAVTEQLRRKRNEFFFNFTEGTITSREEIISRAEEFAIHVRHSFICAAGKIDEANRHSFSQSQRRLDLIQSFIESELTHFPFPVHLFTNGPLFVLLPQFADAHQDNSQVTVVLLEHLQRKIREQFNETISFGVSGMSRHFLDTADAYREAFNALETGRQTLTPPFISHYHAKDLTQILRTIPEEDVTDFYRHALQELAYPFDHETHTLHETLRIYLESHCQISETAKKLYIHRNTVIYRLEKCEARIGLSLKNPDNTLKLRVAFHLRGLLKT</sequence>
<dbReference type="Pfam" id="PF17853">
    <property type="entry name" value="GGDEF_2"/>
    <property type="match status" value="1"/>
</dbReference>
<comment type="caution">
    <text evidence="5">The sequence shown here is derived from an EMBL/GenBank/DDBJ whole genome shotgun (WGS) entry which is preliminary data.</text>
</comment>
<dbReference type="InterPro" id="IPR042070">
    <property type="entry name" value="PucR_C-HTH_sf"/>
</dbReference>
<accession>A0A1H9T7W7</accession>
<dbReference type="PANTHER" id="PTHR33744">
    <property type="entry name" value="CARBOHYDRATE DIACID REGULATOR"/>
    <property type="match status" value="1"/>
</dbReference>
<dbReference type="RefSeq" id="WP_093072639.1">
    <property type="nucleotide sequence ID" value="NZ_FOGV01000009.1"/>
</dbReference>
<proteinExistence type="inferred from homology"/>
<feature type="domain" description="Purine catabolism PurC-like" evidence="2">
    <location>
        <begin position="6"/>
        <end position="122"/>
    </location>
</feature>
<gene>
    <name evidence="5" type="ORF">SAMN05444126_10925</name>
</gene>
<dbReference type="OrthoDB" id="142218at2"/>
<dbReference type="STRING" id="1464123.SAMN05444126_10925"/>
<evidence type="ECO:0000256" key="1">
    <source>
        <dbReference type="ARBA" id="ARBA00006754"/>
    </source>
</evidence>
<dbReference type="Proteomes" id="UP000199318">
    <property type="component" value="Unassembled WGS sequence"/>
</dbReference>
<protein>
    <submittedName>
        <fullName evidence="5">Purine catabolism regulatory protein</fullName>
    </submittedName>
</protein>
<dbReference type="InterPro" id="IPR051448">
    <property type="entry name" value="CdaR-like_regulators"/>
</dbReference>
<name>A0A1H9T7W7_9BACI</name>
<comment type="similarity">
    <text evidence="1">Belongs to the CdaR family.</text>
</comment>
<evidence type="ECO:0000259" key="2">
    <source>
        <dbReference type="Pfam" id="PF07905"/>
    </source>
</evidence>
<organism evidence="5 6">
    <name type="scientific">Salisediminibacterium halotolerans</name>
    <dbReference type="NCBI Taxonomy" id="517425"/>
    <lineage>
        <taxon>Bacteria</taxon>
        <taxon>Bacillati</taxon>
        <taxon>Bacillota</taxon>
        <taxon>Bacilli</taxon>
        <taxon>Bacillales</taxon>
        <taxon>Bacillaceae</taxon>
        <taxon>Salisediminibacterium</taxon>
    </lineage>
</organism>
<dbReference type="Pfam" id="PF13556">
    <property type="entry name" value="HTH_30"/>
    <property type="match status" value="1"/>
</dbReference>
<evidence type="ECO:0000259" key="3">
    <source>
        <dbReference type="Pfam" id="PF13556"/>
    </source>
</evidence>
<dbReference type="InterPro" id="IPR041522">
    <property type="entry name" value="CdaR_GGDEF"/>
</dbReference>